<comment type="caution">
    <text evidence="3">The sequence shown here is derived from an EMBL/GenBank/DDBJ whole genome shotgun (WGS) entry which is preliminary data.</text>
</comment>
<organism evidence="3 4">
    <name type="scientific">Bifidobacterium tissieri</name>
    <dbReference type="NCBI Taxonomy" id="1630162"/>
    <lineage>
        <taxon>Bacteria</taxon>
        <taxon>Bacillati</taxon>
        <taxon>Actinomycetota</taxon>
        <taxon>Actinomycetes</taxon>
        <taxon>Bifidobacteriales</taxon>
        <taxon>Bifidobacteriaceae</taxon>
        <taxon>Bifidobacterium</taxon>
    </lineage>
</organism>
<gene>
    <name evidence="3" type="ORF">BTIS_1445</name>
</gene>
<feature type="compositionally biased region" description="Basic residues" evidence="1">
    <location>
        <begin position="347"/>
        <end position="357"/>
    </location>
</feature>
<accession>A0A261FDX8</accession>
<sequence>MWHDDANPFTLADMNRYQRTNTSGNSNPTSNPTTRIAAPVTHGIVRNYLARSLIQEQQTMLQQCYDHLTRRTRNHQLVYTGTTALKLCYLETPWCPRLRDFTFQVMYDNRRQRPSRHDTGYIVWHDTAIRQKDFSDIQFVVNNTPIICTHPLVTWAALSRHLSQVEVIVQADAIVRATACPIHITTNDITTFLNRTGEFVGKNRCRAALPFLSTITDSPMEARAVLALMKVGLPRPQTQWRIYIPELNWTATVDMAYPEQRIIIEYDGDAHRVDKKQYRWDERKRQALRSMGYTVIVVFADDVLTADGRNHFALRVGKALHVEVSGQPIPEYRALLNDERDAANRERQRKMRQRKRVQRQDASGN</sequence>
<dbReference type="InterPro" id="IPR011335">
    <property type="entry name" value="Restrct_endonuc-II-like"/>
</dbReference>
<feature type="domain" description="DUF559" evidence="2">
    <location>
        <begin position="253"/>
        <end position="305"/>
    </location>
</feature>
<evidence type="ECO:0000313" key="3">
    <source>
        <dbReference type="EMBL" id="OZG57351.1"/>
    </source>
</evidence>
<dbReference type="EMBL" id="MWWV01000009">
    <property type="protein sequence ID" value="OZG57351.1"/>
    <property type="molecule type" value="Genomic_DNA"/>
</dbReference>
<dbReference type="Gene3D" id="3.40.960.10">
    <property type="entry name" value="VSR Endonuclease"/>
    <property type="match status" value="1"/>
</dbReference>
<evidence type="ECO:0000259" key="2">
    <source>
        <dbReference type="Pfam" id="PF04480"/>
    </source>
</evidence>
<proteinExistence type="predicted"/>
<evidence type="ECO:0000313" key="4">
    <source>
        <dbReference type="Proteomes" id="UP000216444"/>
    </source>
</evidence>
<dbReference type="Proteomes" id="UP000216444">
    <property type="component" value="Unassembled WGS sequence"/>
</dbReference>
<dbReference type="Pfam" id="PF04480">
    <property type="entry name" value="DUF559"/>
    <property type="match status" value="1"/>
</dbReference>
<dbReference type="InterPro" id="IPR007569">
    <property type="entry name" value="DUF559"/>
</dbReference>
<keyword evidence="4" id="KW-1185">Reference proteome</keyword>
<name>A0A261FDX8_9BIFI</name>
<feature type="region of interest" description="Disordered" evidence="1">
    <location>
        <begin position="339"/>
        <end position="365"/>
    </location>
</feature>
<reference evidence="3 4" key="1">
    <citation type="journal article" date="2017" name="BMC Genomics">
        <title>Comparative genomic and phylogenomic analyses of the Bifidobacteriaceae family.</title>
        <authorList>
            <person name="Lugli G.A."/>
            <person name="Milani C."/>
            <person name="Turroni F."/>
            <person name="Duranti S."/>
            <person name="Mancabelli L."/>
            <person name="Mangifesta M."/>
            <person name="Ferrario C."/>
            <person name="Modesto M."/>
            <person name="Mattarelli P."/>
            <person name="Jiri K."/>
            <person name="van Sinderen D."/>
            <person name="Ventura M."/>
        </authorList>
    </citation>
    <scope>NUCLEOTIDE SEQUENCE [LARGE SCALE GENOMIC DNA]</scope>
    <source>
        <strain evidence="3 4">DSM 100201</strain>
    </source>
</reference>
<protein>
    <recommendedName>
        <fullName evidence="2">DUF559 domain-containing protein</fullName>
    </recommendedName>
</protein>
<dbReference type="SUPFAM" id="SSF52980">
    <property type="entry name" value="Restriction endonuclease-like"/>
    <property type="match status" value="1"/>
</dbReference>
<dbReference type="AlphaFoldDB" id="A0A261FDX8"/>
<evidence type="ECO:0000256" key="1">
    <source>
        <dbReference type="SAM" id="MobiDB-lite"/>
    </source>
</evidence>